<protein>
    <submittedName>
        <fullName evidence="2">C-x8-C-x5-C-x3-H type zinc finger protein</fullName>
    </submittedName>
</protein>
<sequence>MPPVSFLFTTTERTFIEFGRGFGRVWRAQPLFSFIDVGTGKESADPKIREMLCIMVRIGQCKLVFSGPCHDNGYLPVLEPYKLDDKVAPKFTLIETTPAEEGFKQS</sequence>
<keyword evidence="3" id="KW-1185">Reference proteome</keyword>
<gene>
    <name evidence="2" type="ORF">CLIM01_12597</name>
</gene>
<dbReference type="EMBL" id="JARUPT010000579">
    <property type="protein sequence ID" value="KAK0370044.1"/>
    <property type="molecule type" value="Genomic_DNA"/>
</dbReference>
<dbReference type="Proteomes" id="UP001169217">
    <property type="component" value="Unassembled WGS sequence"/>
</dbReference>
<feature type="domain" description="DUF7923" evidence="1">
    <location>
        <begin position="10"/>
        <end position="105"/>
    </location>
</feature>
<proteinExistence type="predicted"/>
<name>A0ABQ9PD92_9PEZI</name>
<accession>A0ABQ9PD92</accession>
<reference evidence="2" key="1">
    <citation type="submission" date="2023-04" db="EMBL/GenBank/DDBJ databases">
        <title>Colletotrichum limetticola genome sequence.</title>
        <authorList>
            <person name="Baroncelli R."/>
        </authorList>
    </citation>
    <scope>NUCLEOTIDE SEQUENCE</scope>
    <source>
        <strain evidence="2">KLA-Anderson</strain>
    </source>
</reference>
<evidence type="ECO:0000313" key="2">
    <source>
        <dbReference type="EMBL" id="KAK0370044.1"/>
    </source>
</evidence>
<organism evidence="2 3">
    <name type="scientific">Colletotrichum limetticola</name>
    <dbReference type="NCBI Taxonomy" id="1209924"/>
    <lineage>
        <taxon>Eukaryota</taxon>
        <taxon>Fungi</taxon>
        <taxon>Dikarya</taxon>
        <taxon>Ascomycota</taxon>
        <taxon>Pezizomycotina</taxon>
        <taxon>Sordariomycetes</taxon>
        <taxon>Hypocreomycetidae</taxon>
        <taxon>Glomerellales</taxon>
        <taxon>Glomerellaceae</taxon>
        <taxon>Colletotrichum</taxon>
        <taxon>Colletotrichum acutatum species complex</taxon>
    </lineage>
</organism>
<dbReference type="PANTHER" id="PTHR37543:SF1">
    <property type="entry name" value="CCCH ZINC FINGER DNA BINDING PROTEIN (AFU_ORTHOLOGUE AFUA_5G12760)"/>
    <property type="match status" value="1"/>
</dbReference>
<evidence type="ECO:0000313" key="3">
    <source>
        <dbReference type="Proteomes" id="UP001169217"/>
    </source>
</evidence>
<dbReference type="InterPro" id="IPR057683">
    <property type="entry name" value="DUF7923"/>
</dbReference>
<evidence type="ECO:0000259" key="1">
    <source>
        <dbReference type="Pfam" id="PF25540"/>
    </source>
</evidence>
<dbReference type="PANTHER" id="PTHR37543">
    <property type="entry name" value="CCCH ZINC FINGER DNA BINDING PROTEIN (AFU_ORTHOLOGUE AFUA_5G12760)"/>
    <property type="match status" value="1"/>
</dbReference>
<comment type="caution">
    <text evidence="2">The sequence shown here is derived from an EMBL/GenBank/DDBJ whole genome shotgun (WGS) entry which is preliminary data.</text>
</comment>
<dbReference type="Pfam" id="PF25540">
    <property type="entry name" value="DUF7923"/>
    <property type="match status" value="1"/>
</dbReference>